<evidence type="ECO:0000313" key="2">
    <source>
        <dbReference type="EMBL" id="MDQ0904765.1"/>
    </source>
</evidence>
<dbReference type="SUPFAM" id="SSF142823">
    <property type="entry name" value="ComB-like"/>
    <property type="match status" value="1"/>
</dbReference>
<accession>A0AAW8F682</accession>
<organism evidence="2 3">
    <name type="scientific">Streptomyces canus</name>
    <dbReference type="NCBI Taxonomy" id="58343"/>
    <lineage>
        <taxon>Bacteria</taxon>
        <taxon>Bacillati</taxon>
        <taxon>Actinomycetota</taxon>
        <taxon>Actinomycetes</taxon>
        <taxon>Kitasatosporales</taxon>
        <taxon>Streptomycetaceae</taxon>
        <taxon>Streptomyces</taxon>
        <taxon>Streptomyces aurantiacus group</taxon>
    </lineage>
</organism>
<dbReference type="RefSeq" id="WP_306972309.1">
    <property type="nucleotide sequence ID" value="NZ_JAUSZV010000005.1"/>
</dbReference>
<proteinExistence type="predicted"/>
<dbReference type="EMBL" id="JAUSZV010000005">
    <property type="protein sequence ID" value="MDQ0904765.1"/>
    <property type="molecule type" value="Genomic_DNA"/>
</dbReference>
<protein>
    <recommendedName>
        <fullName evidence="1">Probable 2-phosphosulfolactate phosphatase</fullName>
    </recommendedName>
</protein>
<dbReference type="GO" id="GO:0000287">
    <property type="term" value="F:magnesium ion binding"/>
    <property type="evidence" value="ECO:0007669"/>
    <property type="project" value="InterPro"/>
</dbReference>
<evidence type="ECO:0000313" key="3">
    <source>
        <dbReference type="Proteomes" id="UP001234216"/>
    </source>
</evidence>
<dbReference type="Pfam" id="PF04029">
    <property type="entry name" value="2-ph_phosp"/>
    <property type="match status" value="1"/>
</dbReference>
<comment type="caution">
    <text evidence="2">The sequence shown here is derived from an EMBL/GenBank/DDBJ whole genome shotgun (WGS) entry which is preliminary data.</text>
</comment>
<reference evidence="2" key="1">
    <citation type="submission" date="2023-07" db="EMBL/GenBank/DDBJ databases">
        <title>Comparative genomics of wheat-associated soil bacteria to identify genetic determinants of phenazine resistance.</title>
        <authorList>
            <person name="Mouncey N."/>
        </authorList>
    </citation>
    <scope>NUCLEOTIDE SEQUENCE</scope>
    <source>
        <strain evidence="2">V4I22</strain>
    </source>
</reference>
<dbReference type="Gene3D" id="3.90.1560.10">
    <property type="entry name" value="ComB-like"/>
    <property type="match status" value="1"/>
</dbReference>
<dbReference type="GO" id="GO:0050532">
    <property type="term" value="F:2-phosphosulfolactate phosphatase activity"/>
    <property type="evidence" value="ECO:0007669"/>
    <property type="project" value="InterPro"/>
</dbReference>
<dbReference type="AlphaFoldDB" id="A0AAW8F682"/>
<name>A0AAW8F682_9ACTN</name>
<sequence>MDPLRLEQYLEAVLRQVEIDEAVVAGALRNATAAAHWLVGQGYGTADRPVAVIASGERWPDGSLRPAMEDLLGAGAIVAALHERLSDTLSPEAAVAAASFQATSDVSAAVAASSSGRELIGGGFAEDVVVAAELDACTAVPVLIEGAFTVTQWASSALPLQGEDGFRD</sequence>
<evidence type="ECO:0000256" key="1">
    <source>
        <dbReference type="ARBA" id="ARBA00021948"/>
    </source>
</evidence>
<dbReference type="Proteomes" id="UP001234216">
    <property type="component" value="Unassembled WGS sequence"/>
</dbReference>
<dbReference type="InterPro" id="IPR005238">
    <property type="entry name" value="ComB-like"/>
</dbReference>
<gene>
    <name evidence="2" type="ORF">QFZ22_000750</name>
</gene>
<dbReference type="InterPro" id="IPR036702">
    <property type="entry name" value="ComB-like_sf"/>
</dbReference>